<reference evidence="3" key="1">
    <citation type="submission" date="2021-01" db="UniProtKB">
        <authorList>
            <consortium name="EnsemblMetazoa"/>
        </authorList>
    </citation>
    <scope>IDENTIFICATION</scope>
</reference>
<sequence>MNSFTKTIFCCAILVFSTANTAPVTNSNTENNNNDIPIEIVDKTGFASGTNDIKIEGYDFEGQEKDIEGQTCRRVKTSKYLVDKKKGCKSIRRVEIAVCRGINQTTNQQSNQDHFDQSSSSSSSSQNGSLDVVNANPSRKFECQASKARKQNVDFLCRGGEIKTFYIRIVTLCRFKGVYSNNNHYPRV</sequence>
<feature type="region of interest" description="Disordered" evidence="1">
    <location>
        <begin position="107"/>
        <end position="131"/>
    </location>
</feature>
<protein>
    <submittedName>
        <fullName evidence="3">Uncharacterized protein</fullName>
    </submittedName>
</protein>
<dbReference type="AlphaFoldDB" id="A0A7M5V5M4"/>
<dbReference type="InterPro" id="IPR029034">
    <property type="entry name" value="Cystine-knot_cytokine"/>
</dbReference>
<evidence type="ECO:0000313" key="4">
    <source>
        <dbReference type="Proteomes" id="UP000594262"/>
    </source>
</evidence>
<evidence type="ECO:0000313" key="3">
    <source>
        <dbReference type="EnsemblMetazoa" id="CLYHEMP006480.1"/>
    </source>
</evidence>
<keyword evidence="2" id="KW-0732">Signal</keyword>
<organism evidence="3 4">
    <name type="scientific">Clytia hemisphaerica</name>
    <dbReference type="NCBI Taxonomy" id="252671"/>
    <lineage>
        <taxon>Eukaryota</taxon>
        <taxon>Metazoa</taxon>
        <taxon>Cnidaria</taxon>
        <taxon>Hydrozoa</taxon>
        <taxon>Hydroidolina</taxon>
        <taxon>Leptothecata</taxon>
        <taxon>Obeliida</taxon>
        <taxon>Clytiidae</taxon>
        <taxon>Clytia</taxon>
    </lineage>
</organism>
<proteinExistence type="predicted"/>
<feature type="chain" id="PRO_5029646135" evidence="2">
    <location>
        <begin position="22"/>
        <end position="188"/>
    </location>
</feature>
<feature type="signal peptide" evidence="2">
    <location>
        <begin position="1"/>
        <end position="21"/>
    </location>
</feature>
<keyword evidence="4" id="KW-1185">Reference proteome</keyword>
<dbReference type="EnsemblMetazoa" id="CLYHEMT006480.1">
    <property type="protein sequence ID" value="CLYHEMP006480.1"/>
    <property type="gene ID" value="CLYHEMG006480"/>
</dbReference>
<evidence type="ECO:0000256" key="1">
    <source>
        <dbReference type="SAM" id="MobiDB-lite"/>
    </source>
</evidence>
<accession>A0A7M5V5M4</accession>
<name>A0A7M5V5M4_9CNID</name>
<dbReference type="Proteomes" id="UP000594262">
    <property type="component" value="Unplaced"/>
</dbReference>
<dbReference type="Gene3D" id="2.10.90.10">
    <property type="entry name" value="Cystine-knot cytokines"/>
    <property type="match status" value="1"/>
</dbReference>
<evidence type="ECO:0000256" key="2">
    <source>
        <dbReference type="SAM" id="SignalP"/>
    </source>
</evidence>